<dbReference type="AlphaFoldDB" id="A0A212LZB5"/>
<dbReference type="PANTHER" id="PTHR39450:SF1">
    <property type="entry name" value="DUF1667 DOMAIN-CONTAINING PROTEIN"/>
    <property type="match status" value="1"/>
</dbReference>
<evidence type="ECO:0000313" key="1">
    <source>
        <dbReference type="EMBL" id="SCM82944.1"/>
    </source>
</evidence>
<dbReference type="SUPFAM" id="SSF160148">
    <property type="entry name" value="CPE0013-like"/>
    <property type="match status" value="1"/>
</dbReference>
<dbReference type="EMBL" id="FMJE01000005">
    <property type="protein sequence ID" value="SCM82944.1"/>
    <property type="molecule type" value="Genomic_DNA"/>
</dbReference>
<dbReference type="RefSeq" id="WP_288185496.1">
    <property type="nucleotide sequence ID" value="NZ_LT608335.1"/>
</dbReference>
<dbReference type="Gene3D" id="3.10.530.10">
    <property type="entry name" value="CPE0013-like"/>
    <property type="match status" value="1"/>
</dbReference>
<name>A0A212LZB5_9FIRM</name>
<dbReference type="PANTHER" id="PTHR39450">
    <property type="entry name" value="MOLYBDOPTERIN OXIDOREDUCTASE, 4FE-4S CLUSTER-BINDING SUBUNIT"/>
    <property type="match status" value="1"/>
</dbReference>
<dbReference type="InterPro" id="IPR036593">
    <property type="entry name" value="CPE0013-like_sf"/>
</dbReference>
<organism evidence="1">
    <name type="scientific">uncultured Sporomusa sp</name>
    <dbReference type="NCBI Taxonomy" id="307249"/>
    <lineage>
        <taxon>Bacteria</taxon>
        <taxon>Bacillati</taxon>
        <taxon>Bacillota</taxon>
        <taxon>Negativicutes</taxon>
        <taxon>Selenomonadales</taxon>
        <taxon>Sporomusaceae</taxon>
        <taxon>Sporomusa</taxon>
        <taxon>environmental samples</taxon>
    </lineage>
</organism>
<evidence type="ECO:0008006" key="2">
    <source>
        <dbReference type="Google" id="ProtNLM"/>
    </source>
</evidence>
<gene>
    <name evidence="1" type="ORF">KL86SPO_50716</name>
</gene>
<dbReference type="InterPro" id="IPR012460">
    <property type="entry name" value="DUF1667"/>
</dbReference>
<dbReference type="Pfam" id="PF07892">
    <property type="entry name" value="DUF1667"/>
    <property type="match status" value="1"/>
</dbReference>
<proteinExistence type="predicted"/>
<sequence>MKKEYTCIICPNGCELAAEIEGTRIIALEGAACNKGTEYVQQELVDPQRNIATSVLVINGDIPLVSVRLSNSIPKAKIFAVVNEIKSVKLMAPVMLGQIVIENVLGLNADVIATKQVGVKRVL</sequence>
<reference evidence="1" key="1">
    <citation type="submission" date="2016-08" db="EMBL/GenBank/DDBJ databases">
        <authorList>
            <person name="Seilhamer J.J."/>
        </authorList>
    </citation>
    <scope>NUCLEOTIDE SEQUENCE</scope>
    <source>
        <strain evidence="1">86</strain>
    </source>
</reference>
<accession>A0A212LZB5</accession>
<protein>
    <recommendedName>
        <fullName evidence="2">DUF1667 domain-containing protein</fullName>
    </recommendedName>
</protein>